<dbReference type="KEGG" id="tto:Thethe_00274"/>
<dbReference type="HOGENOM" id="CLU_049321_0_0_9"/>
<dbReference type="RefSeq" id="WP_015310806.1">
    <property type="nucleotide sequence ID" value="NC_019970.1"/>
</dbReference>
<dbReference type="Proteomes" id="UP000010845">
    <property type="component" value="Chromosome"/>
</dbReference>
<dbReference type="EMBL" id="CP003066">
    <property type="protein sequence ID" value="AGB18003.1"/>
    <property type="molecule type" value="Genomic_DNA"/>
</dbReference>
<dbReference type="AlphaFoldDB" id="L0IGN7"/>
<name>L0IGN7_THETR</name>
<organism evidence="1 2">
    <name type="scientific">Thermoanaerobacterium thermosaccharolyticum M0795</name>
    <dbReference type="NCBI Taxonomy" id="698948"/>
    <lineage>
        <taxon>Bacteria</taxon>
        <taxon>Bacillati</taxon>
        <taxon>Bacillota</taxon>
        <taxon>Clostridia</taxon>
        <taxon>Thermoanaerobacterales</taxon>
        <taxon>Thermoanaerobacteraceae</taxon>
        <taxon>Thermoanaerobacterium</taxon>
    </lineage>
</organism>
<gene>
    <name evidence="1" type="ORF">Thethe_00274</name>
</gene>
<dbReference type="PATRIC" id="fig|698948.3.peg.266"/>
<proteinExistence type="predicted"/>
<dbReference type="Gene3D" id="3.10.450.50">
    <property type="match status" value="1"/>
</dbReference>
<dbReference type="SUPFAM" id="SSF103642">
    <property type="entry name" value="Sec-C motif"/>
    <property type="match status" value="1"/>
</dbReference>
<evidence type="ECO:0000313" key="2">
    <source>
        <dbReference type="Proteomes" id="UP000010845"/>
    </source>
</evidence>
<sequence>MKIFDINRNDECICGSNKKYKKCCMNNVEQFKMDLLNSISKEMTLFSDDLEFIKIVSILYGANLSEKNKSFNVDKLTKLIFETFDAEENYTSDEYVQLLRKMTRFIAEDERLKKLRVSGNLLKNIELGNESDVDNLLKQIVEQNLVEETFLNIAFDLQNYDFTEKELKDFFLLIKLAILDEYNTLIKVVIDATMIEIAKALKEIHAMDDDKGVNKIFNIALKYPSFNEYLSSKMFDEITNDLAYVLNEHIDIPFFIVYLFLLKLYHRILSSFLFDFKTLAEFSDLLFDDVLQDLLYREPIIYEKAVRSIFVSLDSKFENTDDEKSKKSLENVLSFLSLPINHWNMEIFKQIMIGNILRALNDFPTKVEGIDKEINLNDLISDDNFNKYMDYLKKNGLEQIVNLFNEIYGNLKNTMNKLSKDLSDIDIKF</sequence>
<reference evidence="1 2" key="1">
    <citation type="submission" date="2012-03" db="EMBL/GenBank/DDBJ databases">
        <title>Complete sequence of chromosome of Thermoanaerobacterium thermosaccharolyticum M0795.</title>
        <authorList>
            <consortium name="US DOE Joint Genome Institute"/>
            <person name="Lucas S."/>
            <person name="Han J."/>
            <person name="Lapidus A."/>
            <person name="Cheng J.-F."/>
            <person name="Goodwin L."/>
            <person name="Pitluck S."/>
            <person name="Peters L."/>
            <person name="Teshima H."/>
            <person name="Detter J.C."/>
            <person name="Han C."/>
            <person name="Tapia R."/>
            <person name="Land M."/>
            <person name="Hauser L."/>
            <person name="Kyrpides N."/>
            <person name="Ivanova N."/>
            <person name="Pagani I."/>
            <person name="Feinberg L."/>
            <person name="Folden J."/>
            <person name="Hogsett D."/>
            <person name="Shaw J."/>
            <person name="Woyke T."/>
        </authorList>
    </citation>
    <scope>NUCLEOTIDE SEQUENCE [LARGE SCALE GENOMIC DNA]</scope>
    <source>
        <strain evidence="1 2">M0795</strain>
    </source>
</reference>
<protein>
    <recommendedName>
        <fullName evidence="3">SEC-C motif domain protein</fullName>
    </recommendedName>
</protein>
<evidence type="ECO:0000313" key="1">
    <source>
        <dbReference type="EMBL" id="AGB18003.1"/>
    </source>
</evidence>
<evidence type="ECO:0008006" key="3">
    <source>
        <dbReference type="Google" id="ProtNLM"/>
    </source>
</evidence>
<accession>L0IGN7</accession>
<dbReference type="Pfam" id="PF02810">
    <property type="entry name" value="SEC-C"/>
    <property type="match status" value="1"/>
</dbReference>
<dbReference type="InterPro" id="IPR004027">
    <property type="entry name" value="SEC_C_motif"/>
</dbReference>